<dbReference type="AlphaFoldDB" id="A0ABD1V1K1"/>
<dbReference type="Proteomes" id="UP001604336">
    <property type="component" value="Unassembled WGS sequence"/>
</dbReference>
<keyword evidence="4" id="KW-1185">Reference proteome</keyword>
<evidence type="ECO:0000313" key="3">
    <source>
        <dbReference type="EMBL" id="KAL2531181.1"/>
    </source>
</evidence>
<feature type="signal peptide" evidence="2">
    <location>
        <begin position="1"/>
        <end position="22"/>
    </location>
</feature>
<keyword evidence="1" id="KW-0812">Transmembrane</keyword>
<dbReference type="PANTHER" id="PTHR35107:SF2">
    <property type="entry name" value="EXPRESSED PROTEIN"/>
    <property type="match status" value="1"/>
</dbReference>
<evidence type="ECO:0000256" key="2">
    <source>
        <dbReference type="SAM" id="SignalP"/>
    </source>
</evidence>
<evidence type="ECO:0000256" key="1">
    <source>
        <dbReference type="SAM" id="Phobius"/>
    </source>
</evidence>
<feature type="chain" id="PRO_5044802844" evidence="2">
    <location>
        <begin position="23"/>
        <end position="209"/>
    </location>
</feature>
<name>A0ABD1V1K1_9LAMI</name>
<sequence length="209" mass="22948">MDTSTLPLHLLCLLLLASSAAARPCKTLFYFSATATATATATYYPHLLSRNPHPDYSKNLLQYPSSFSSPRHLTLIFATTANQFPKRHPIISFNSNSLSDDASSSSQFPIKSYFSVSSSIRNRTMDIMSVLCGLLFGICFGSLSAVAMFFVWSACSRRRVIIDYLSSSDSDDEEDFSAAKNMGYMALPAKTSVVVDELKKPLSPPKDVV</sequence>
<dbReference type="PANTHER" id="PTHR35107">
    <property type="entry name" value="EXPRESSED PROTEIN"/>
    <property type="match status" value="1"/>
</dbReference>
<dbReference type="EMBL" id="JBFOLK010000002">
    <property type="protein sequence ID" value="KAL2531181.1"/>
    <property type="molecule type" value="Genomic_DNA"/>
</dbReference>
<evidence type="ECO:0000313" key="4">
    <source>
        <dbReference type="Proteomes" id="UP001604336"/>
    </source>
</evidence>
<protein>
    <submittedName>
        <fullName evidence="3">Uncharacterized protein</fullName>
    </submittedName>
</protein>
<keyword evidence="1" id="KW-0472">Membrane</keyword>
<reference evidence="4" key="1">
    <citation type="submission" date="2024-07" db="EMBL/GenBank/DDBJ databases">
        <title>Two chromosome-level genome assemblies of Korean endemic species Abeliophyllum distichum and Forsythia ovata (Oleaceae).</title>
        <authorList>
            <person name="Jang H."/>
        </authorList>
    </citation>
    <scope>NUCLEOTIDE SEQUENCE [LARGE SCALE GENOMIC DNA]</scope>
</reference>
<accession>A0ABD1V1K1</accession>
<feature type="transmembrane region" description="Helical" evidence="1">
    <location>
        <begin position="127"/>
        <end position="152"/>
    </location>
</feature>
<keyword evidence="2" id="KW-0732">Signal</keyword>
<keyword evidence="1" id="KW-1133">Transmembrane helix</keyword>
<gene>
    <name evidence="3" type="ORF">Adt_04532</name>
</gene>
<comment type="caution">
    <text evidence="3">The sequence shown here is derived from an EMBL/GenBank/DDBJ whole genome shotgun (WGS) entry which is preliminary data.</text>
</comment>
<proteinExistence type="predicted"/>
<organism evidence="3 4">
    <name type="scientific">Abeliophyllum distichum</name>
    <dbReference type="NCBI Taxonomy" id="126358"/>
    <lineage>
        <taxon>Eukaryota</taxon>
        <taxon>Viridiplantae</taxon>
        <taxon>Streptophyta</taxon>
        <taxon>Embryophyta</taxon>
        <taxon>Tracheophyta</taxon>
        <taxon>Spermatophyta</taxon>
        <taxon>Magnoliopsida</taxon>
        <taxon>eudicotyledons</taxon>
        <taxon>Gunneridae</taxon>
        <taxon>Pentapetalae</taxon>
        <taxon>asterids</taxon>
        <taxon>lamiids</taxon>
        <taxon>Lamiales</taxon>
        <taxon>Oleaceae</taxon>
        <taxon>Forsythieae</taxon>
        <taxon>Abeliophyllum</taxon>
    </lineage>
</organism>